<reference evidence="3" key="1">
    <citation type="journal article" date="2012" name="Nat. Genet.">
        <title>Lifestyle transitions in plant pathogenic Colletotrichum fungi deciphered by genome and transcriptome analyses.</title>
        <authorList>
            <person name="O'Connell R.J."/>
            <person name="Thon M.R."/>
            <person name="Hacquard S."/>
            <person name="Amyotte S.G."/>
            <person name="Kleemann J."/>
            <person name="Torres M.F."/>
            <person name="Damm U."/>
            <person name="Buiate E.A."/>
            <person name="Epstein L."/>
            <person name="Alkan N."/>
            <person name="Altmueller J."/>
            <person name="Alvarado-Balderrama L."/>
            <person name="Bauser C.A."/>
            <person name="Becker C."/>
            <person name="Birren B.W."/>
            <person name="Chen Z."/>
            <person name="Choi J."/>
            <person name="Crouch J.A."/>
            <person name="Duvick J.P."/>
            <person name="Farman M.A."/>
            <person name="Gan P."/>
            <person name="Heiman D."/>
            <person name="Henrissat B."/>
            <person name="Howard R.J."/>
            <person name="Kabbage M."/>
            <person name="Koch C."/>
            <person name="Kracher B."/>
            <person name="Kubo Y."/>
            <person name="Law A.D."/>
            <person name="Lebrun M.-H."/>
            <person name="Lee Y.-H."/>
            <person name="Miyara I."/>
            <person name="Moore N."/>
            <person name="Neumann U."/>
            <person name="Nordstroem K."/>
            <person name="Panaccione D.G."/>
            <person name="Panstruga R."/>
            <person name="Place M."/>
            <person name="Proctor R.H."/>
            <person name="Prusky D."/>
            <person name="Rech G."/>
            <person name="Reinhardt R."/>
            <person name="Rollins J.A."/>
            <person name="Rounsley S."/>
            <person name="Schardl C.L."/>
            <person name="Schwartz D.C."/>
            <person name="Shenoy N."/>
            <person name="Shirasu K."/>
            <person name="Sikhakolli U.R."/>
            <person name="Stueber K."/>
            <person name="Sukno S.A."/>
            <person name="Sweigard J.A."/>
            <person name="Takano Y."/>
            <person name="Takahara H."/>
            <person name="Trail F."/>
            <person name="van der Does H.C."/>
            <person name="Voll L.M."/>
            <person name="Will I."/>
            <person name="Young S."/>
            <person name="Zeng Q."/>
            <person name="Zhang J."/>
            <person name="Zhou S."/>
            <person name="Dickman M.B."/>
            <person name="Schulze-Lefert P."/>
            <person name="Ver Loren van Themaat E."/>
            <person name="Ma L.-J."/>
            <person name="Vaillancourt L.J."/>
        </authorList>
    </citation>
    <scope>NUCLEOTIDE SEQUENCE [LARGE SCALE GENOMIC DNA]</scope>
    <source>
        <strain evidence="3">IMI 349063</strain>
    </source>
</reference>
<proteinExistence type="predicted"/>
<dbReference type="AlphaFoldDB" id="H1VQG5"/>
<dbReference type="EMBL" id="CACQ02005413">
    <property type="protein sequence ID" value="CCF42471.1"/>
    <property type="molecule type" value="Genomic_DNA"/>
</dbReference>
<name>H1VQG5_COLHI</name>
<protein>
    <submittedName>
        <fullName evidence="2">Uncharacterized protein</fullName>
    </submittedName>
</protein>
<evidence type="ECO:0000256" key="1">
    <source>
        <dbReference type="SAM" id="MobiDB-lite"/>
    </source>
</evidence>
<dbReference type="Proteomes" id="UP000007174">
    <property type="component" value="Unassembled WGS sequence"/>
</dbReference>
<evidence type="ECO:0000313" key="3">
    <source>
        <dbReference type="Proteomes" id="UP000007174"/>
    </source>
</evidence>
<evidence type="ECO:0000313" key="2">
    <source>
        <dbReference type="EMBL" id="CCF42471.1"/>
    </source>
</evidence>
<dbReference type="HOGENOM" id="CLU_2183776_0_0_1"/>
<organism evidence="2 3">
    <name type="scientific">Colletotrichum higginsianum (strain IMI 349063)</name>
    <name type="common">Crucifer anthracnose fungus</name>
    <dbReference type="NCBI Taxonomy" id="759273"/>
    <lineage>
        <taxon>Eukaryota</taxon>
        <taxon>Fungi</taxon>
        <taxon>Dikarya</taxon>
        <taxon>Ascomycota</taxon>
        <taxon>Pezizomycotina</taxon>
        <taxon>Sordariomycetes</taxon>
        <taxon>Hypocreomycetidae</taxon>
        <taxon>Glomerellales</taxon>
        <taxon>Glomerellaceae</taxon>
        <taxon>Colletotrichum</taxon>
        <taxon>Colletotrichum destructivum species complex</taxon>
    </lineage>
</organism>
<sequence>MSTKVAATSATSASDFESCSLKSKGDARAAQGGVLGARDGHEVGRVGVGEELGDDGGLGDDLAVVRDGRHQAARVDAEVLGRARHREVDDLLLERQAELGEGDVGAVSP</sequence>
<accession>H1VQG5</accession>
<feature type="region of interest" description="Disordered" evidence="1">
    <location>
        <begin position="32"/>
        <end position="59"/>
    </location>
</feature>
<gene>
    <name evidence="2" type="ORF">CH063_12459</name>
</gene>